<dbReference type="Pfam" id="PF13715">
    <property type="entry name" value="CarbopepD_reg_2"/>
    <property type="match status" value="1"/>
</dbReference>
<accession>A0ABY4I6V5</accession>
<reference evidence="7 8" key="1">
    <citation type="submission" date="2022-04" db="EMBL/GenBank/DDBJ databases">
        <title>The arsenic-methylating capacity of Chitinophaga filiformis YT5 during chitin decomposition.</title>
        <authorList>
            <person name="Chen G."/>
            <person name="Liang Y."/>
        </authorList>
    </citation>
    <scope>NUCLEOTIDE SEQUENCE [LARGE SCALE GENOMIC DNA]</scope>
    <source>
        <strain evidence="7 8">YT5</strain>
    </source>
</reference>
<feature type="domain" description="TonB-dependent receptor plug" evidence="6">
    <location>
        <begin position="223"/>
        <end position="348"/>
    </location>
</feature>
<dbReference type="SUPFAM" id="SSF56935">
    <property type="entry name" value="Porins"/>
    <property type="match status" value="1"/>
</dbReference>
<gene>
    <name evidence="7" type="ORF">MYF79_11005</name>
</gene>
<dbReference type="RefSeq" id="WP_247813923.1">
    <property type="nucleotide sequence ID" value="NZ_CP095855.1"/>
</dbReference>
<evidence type="ECO:0000256" key="4">
    <source>
        <dbReference type="RuleBase" id="RU003357"/>
    </source>
</evidence>
<keyword evidence="2 4" id="KW-0472">Membrane</keyword>
<dbReference type="InterPro" id="IPR023996">
    <property type="entry name" value="TonB-dep_OMP_SusC/RagA"/>
</dbReference>
<dbReference type="NCBIfam" id="TIGR04057">
    <property type="entry name" value="SusC_RagA_signa"/>
    <property type="match status" value="1"/>
</dbReference>
<dbReference type="InterPro" id="IPR036942">
    <property type="entry name" value="Beta-barrel_TonB_sf"/>
</dbReference>
<dbReference type="InterPro" id="IPR037066">
    <property type="entry name" value="Plug_dom_sf"/>
</dbReference>
<dbReference type="Pfam" id="PF00593">
    <property type="entry name" value="TonB_dep_Rec_b-barrel"/>
    <property type="match status" value="1"/>
</dbReference>
<dbReference type="Pfam" id="PF07715">
    <property type="entry name" value="Plug"/>
    <property type="match status" value="1"/>
</dbReference>
<dbReference type="EMBL" id="CP095855">
    <property type="protein sequence ID" value="UPK71810.1"/>
    <property type="molecule type" value="Genomic_DNA"/>
</dbReference>
<feature type="domain" description="TonB-dependent receptor-like beta-barrel" evidence="5">
    <location>
        <begin position="486"/>
        <end position="904"/>
    </location>
</feature>
<evidence type="ECO:0000256" key="1">
    <source>
        <dbReference type="ARBA" id="ARBA00004442"/>
    </source>
</evidence>
<evidence type="ECO:0000256" key="3">
    <source>
        <dbReference type="ARBA" id="ARBA00023237"/>
    </source>
</evidence>
<evidence type="ECO:0000313" key="8">
    <source>
        <dbReference type="Proteomes" id="UP000830198"/>
    </source>
</evidence>
<sequence length="1106" mass="122309">MKNAVCRRGLYLMVLALLLFIGPSLGQKHNSTPGAKSVRLAFTRALLKTVFKRIEEQGGPHFLGTYNRATRITIPLRETTIDAFLQQYLVPLGYTCRWTADGNIILYPPSAEWVMPAESQPSQPAPANKVVTGIITDEALLPLPGVHIRVQGGNWGTNTDTAGRFQLQVPRADATLEVQLMSYETRRVALNGQETIRIQMKPADKSLDEVVITGYSEGAKRFVVGAVTRVTLIPTEQAGSSNALTALQGKVPGLQIDQTSGMPGSAVTIQLRGRNSLMSIAMPLLVINGIPYAGSLPVANLGSSLSSQNVNGGISSFSLQMFGEIESITVLKDAEATAIYGSKGANGVIVIQTVRGKPGKLMLDATLLRGWGKVAHKYHLFDTGEYLDMREEAFRNDGLIPGKDPGINYAPDLTVWDRFKYTDWQKELMGRSAIITDGNLALSFGDERTWVRIGGNYYKETSVFRRDLRYDRAGVNFTLDHISKDTSFKVSTYGFYAADGVYSFNSSVKAVFTPPNAKASRDDHNNLYWEPGLNNPYADFLKRYSLAKRNYLISASMQWKPFEGLIVRTNLGISGLNTNENDKLPIASQNPFLSAGLTGSATIAGKDVLGYIAEPIIEYQPLYLRGLTLLAGASFQYTTTTNRIITAEGYTNDADLSKLDKATYLSVNFKKTSAYKYGALFAQLKYHWLDRYIVNASLRRDASSRFSPEKNSGYFWSLGSAWIFSEAALIKSGLPWLRFGKLRGSIGLTGSDLVEDNQYQAVWASNPTNNPYQGVQGLSPQAPYNPYFSWERCLKKEMALDLTFGEDLIQTSFSYFRNKSYNQILQTELPAQSGFSNMLRNSPAVILNTGVEMVLSANVVKSSTVRLSLAANITLPSNKVVAFEKLETSPYHGTLLLNAPVTVLNKLQSEGVDKTDGLYKMKDLDGVPGYNKDDYTKIGSLDPRLLAGFELSFSWKNMTLDMVWDIRKQMGLSYLYPMMLADQYPGGMSNQITDLRDRWRQPGDEGKKYQKLSSLPGGAVNGNKNLIINSDRSYANTSYAKLRELSLRYTLPKKLKSLLHCRDASVFFIGRNLFTISNYPAGDPEIANVLSLSTLRTVSFGIKVSL</sequence>
<dbReference type="Proteomes" id="UP000830198">
    <property type="component" value="Chromosome"/>
</dbReference>
<evidence type="ECO:0000259" key="6">
    <source>
        <dbReference type="Pfam" id="PF07715"/>
    </source>
</evidence>
<comment type="similarity">
    <text evidence="4">Belongs to the TonB-dependent receptor family.</text>
</comment>
<keyword evidence="8" id="KW-1185">Reference proteome</keyword>
<proteinExistence type="inferred from homology"/>
<evidence type="ECO:0000313" key="7">
    <source>
        <dbReference type="EMBL" id="UPK71810.1"/>
    </source>
</evidence>
<evidence type="ECO:0000256" key="2">
    <source>
        <dbReference type="ARBA" id="ARBA00023136"/>
    </source>
</evidence>
<keyword evidence="3" id="KW-0998">Cell outer membrane</keyword>
<dbReference type="Gene3D" id="2.40.170.20">
    <property type="entry name" value="TonB-dependent receptor, beta-barrel domain"/>
    <property type="match status" value="1"/>
</dbReference>
<organism evidence="7 8">
    <name type="scientific">Chitinophaga filiformis</name>
    <name type="common">Myxococcus filiformis</name>
    <name type="synonym">Flexibacter filiformis</name>
    <dbReference type="NCBI Taxonomy" id="104663"/>
    <lineage>
        <taxon>Bacteria</taxon>
        <taxon>Pseudomonadati</taxon>
        <taxon>Bacteroidota</taxon>
        <taxon>Chitinophagia</taxon>
        <taxon>Chitinophagales</taxon>
        <taxon>Chitinophagaceae</taxon>
        <taxon>Chitinophaga</taxon>
    </lineage>
</organism>
<dbReference type="InterPro" id="IPR012910">
    <property type="entry name" value="Plug_dom"/>
</dbReference>
<dbReference type="InterPro" id="IPR000531">
    <property type="entry name" value="Beta-barrel_TonB"/>
</dbReference>
<dbReference type="NCBIfam" id="TIGR04056">
    <property type="entry name" value="OMP_RagA_SusC"/>
    <property type="match status" value="1"/>
</dbReference>
<comment type="subcellular location">
    <subcellularLocation>
        <location evidence="1 4">Cell outer membrane</location>
    </subcellularLocation>
</comment>
<keyword evidence="4" id="KW-0798">TonB box</keyword>
<dbReference type="InterPro" id="IPR008969">
    <property type="entry name" value="CarboxyPept-like_regulatory"/>
</dbReference>
<dbReference type="Gene3D" id="2.170.130.10">
    <property type="entry name" value="TonB-dependent receptor, plug domain"/>
    <property type="match status" value="1"/>
</dbReference>
<protein>
    <submittedName>
        <fullName evidence="7">SusC/RagA family TonB-linked outer membrane protein</fullName>
    </submittedName>
</protein>
<dbReference type="Gene3D" id="2.60.40.1120">
    <property type="entry name" value="Carboxypeptidase-like, regulatory domain"/>
    <property type="match status" value="1"/>
</dbReference>
<name>A0ABY4I6V5_CHIFI</name>
<dbReference type="SUPFAM" id="SSF49464">
    <property type="entry name" value="Carboxypeptidase regulatory domain-like"/>
    <property type="match status" value="1"/>
</dbReference>
<evidence type="ECO:0000259" key="5">
    <source>
        <dbReference type="Pfam" id="PF00593"/>
    </source>
</evidence>
<dbReference type="InterPro" id="IPR023997">
    <property type="entry name" value="TonB-dep_OMP_SusC/RagA_CS"/>
</dbReference>